<dbReference type="PROSITE" id="PS50082">
    <property type="entry name" value="WD_REPEATS_2"/>
    <property type="match status" value="1"/>
</dbReference>
<gene>
    <name evidence="4" type="ORF">OFUS_LOCUS11835</name>
</gene>
<evidence type="ECO:0000313" key="5">
    <source>
        <dbReference type="Proteomes" id="UP000749559"/>
    </source>
</evidence>
<dbReference type="InterPro" id="IPR041664">
    <property type="entry name" value="AAA_16"/>
</dbReference>
<evidence type="ECO:0000259" key="3">
    <source>
        <dbReference type="Pfam" id="PF25469"/>
    </source>
</evidence>
<feature type="region of interest" description="Disordered" evidence="1">
    <location>
        <begin position="153"/>
        <end position="174"/>
    </location>
</feature>
<dbReference type="Pfam" id="PF13191">
    <property type="entry name" value="AAA_16"/>
    <property type="match status" value="1"/>
</dbReference>
<dbReference type="InterPro" id="IPR052752">
    <property type="entry name" value="NACHT-WD_repeat"/>
</dbReference>
<feature type="region of interest" description="Disordered" evidence="1">
    <location>
        <begin position="328"/>
        <end position="350"/>
    </location>
</feature>
<evidence type="ECO:0000259" key="2">
    <source>
        <dbReference type="Pfam" id="PF13191"/>
    </source>
</evidence>
<sequence>MATTYNNRKRSYVEMAALKGNREITFAREATIHVAKVRPTPIARNPTFHEGPRKGTLLNMNVFEAQDSPSSINLVKKIETPLVVQKHILSPKRPVTNMATSMGPIPEIVVDLVEEPRWKKRLEMMSSQTTNQPTKVPDIEIRPKTMDTIRKKQRQLNTNNEERKPPSTPKKSVNVDCPTVVASKVIKKVKYTSDIHASTEEVRSKRIEMLKNRGFVVRSRSDPGPLTRETVSVPASEEGRKRSTVYLPPMEREPTFNTVPSKRFSSTQFSRENGHIYQGSMEDLQPNHWNLRQKKVSEGTQHKIVTHLRKKLTKRLEKRISNIIDKELKTNDGDQKDNASAPVVEESTRPPDIYHTYNDWGEKVIKKHKNSIAAMVNSFKKQGDTLGELPNDNHKSVGVNNKMQISNPVGQFGANQIEETDLILPAITKDIHGMTLSDHFPNIHSDRRLTKRVSLQEMPHIINKDESTIDENDNIRRKVAMSPVQTPLVNRPESRQSRIFSVEERMTRILQGEVHLECPHTDKVITIYISSAFTDSEMERTDLMYKVYPQIKQLCKEKGYVVQMLDLHWGFKDFIFDDHFGEETCLKALTECQEHSNGLNFVSFLGQKYGSFILPKTINGDEFEAILRAVRWDKDKDSVSSVLEAYERKILVTENQRKKNKGSQASDEESSPRKTPLEHFKQSAKMIILEQRFVRAIEQFSTPVENEENGDKQETAAEPGLLTNWYKKDTNVVPYVYRLQKISTMFKSINSRDASKKQQARNSWMSVQKKLSGLFEKYAEEALKDEILAEKYQKSLQEHELEQGILSLDETEIQSNCIWFRRNIDDMKGKYVDPKAREYVDLLPMRPVIDPVLKEKLSSLDKRMTDQMSPSCIINNTCQWSKEGISPLTNRNHFVYLEKVNTEFTQIINRHMLNITTPMPDESQDKLNLFEEVQQHIGYCHQRSREFHGRKEQLSTIKTYLRSNTKAPLIIYGPSGMGKSALIAKAAKDTHKWIKGTNSVIVLRMIGSTADSKTIRLFLRSLCHQLCEIYGGVADEIPEDIKGLNNDFLERLSHATTERPLVLYIDALDELIEWNDSRKLHWLPRELPENVHMILSTRPDERFQVYPALQSLYSEHKNNFIELPDFRMDDGLIVMHHLLDKHSHVLTQEQTDRIVESFRKCHSPLFLKVAIYEAIYWRSDDVITDGMVPGDSRRMINVFIGRLERTHGEPLVRRAMGYIAASRHGVTYTEIEDLLSLDDVVMEDIIGANNKLPVRRIPPLCLHRLYLDLKPFLSERMADGLITIRFSHAQFYEATEERYLKNKDKAPSYHKAMAEYFLGKWHGVKKAHLGNDVGSDRFVAPQPLFFERPNKQNEIIRVYNKRKLNELPHHLLLSNQIDILKYSALCNFEFLLATICSSSLRSLLDEFQVAIETEPKDNDLKLLSDTLQLSTEALSKDPRQLASQIVGRLHTIITHDVPASPGDPRKYPHLHPLFEQCSRGSVPALIPSTTCLTPPGGMLFDLLAGHSDPITAVTTTNDGYKAVTASKDGSLKMWDLRNGIVTRTIPSAGTNIVQIILGMNNCYACTVSTGLINIWSLRTGELVKSIDEYVDTATLALANEGNILVALFDGSNTLRSWDLESNFTLLVESRLESKGALHKDRSILASLYHYGNNVLVAYRSANYAMLMNSRSGRQSRTLQCNEEGGSVTALGMSRDYYIVTVRYQYMKLHELHNLELFDTKNGKYLRSVRGCTNCQADHLYVNEIGSHAISMCPSERNNTTDIAVWNLETEEHKHLAHQSKVVDISASLNFKFVLTANKKDNTLRIWNLSSKINQPGGSKKAKKLGVAEIQPMVNNPRYVIARAMNNGPISVWNVAKGKLSGSAVRIEHGLVDPSDIVVIRNTKVIILSERSFAQVGDESRPVLQTVYVYNLRTKRYEGKMTGLFIVPSPAHEYVLLDEDRLMGLSENRSHHIIWSLSSGHVLMRIKTNFKELERNQNHIPEDDVSPRVKGLGNNSKMLPWERRTETELDRKKRQEEEEYELRKKRDELKKETDNSIEQYIISEDLTVLVAAYYAHHLCVFDVEAATHTHTLRNDSCMMFLHVSALTSNGSHLVHANYDDDTKTSYLTLWDLKEGFVRKRLKNERDVMAVAIAEKAERIVFGKANNELRIWDPRRTSSLRKIKGYKGLNFGVDSKIVIIKEGTQAAVYAGDVSLWDLEKATVLAIFSPDTRIQCFNIAMEGNLLVFGMRDSNSVIILKLMSKDMAAESKAAGSDIFGEIESSSSEEQEDED</sequence>
<dbReference type="SUPFAM" id="SSF52540">
    <property type="entry name" value="P-loop containing nucleoside triphosphate hydrolases"/>
    <property type="match status" value="1"/>
</dbReference>
<reference evidence="4" key="1">
    <citation type="submission" date="2022-03" db="EMBL/GenBank/DDBJ databases">
        <authorList>
            <person name="Martin C."/>
        </authorList>
    </citation>
    <scope>NUCLEOTIDE SEQUENCE</scope>
</reference>
<protein>
    <submittedName>
        <fullName evidence="4">Uncharacterized protein</fullName>
    </submittedName>
</protein>
<dbReference type="OrthoDB" id="2325716at2759"/>
<dbReference type="InterPro" id="IPR011047">
    <property type="entry name" value="Quinoprotein_ADH-like_sf"/>
</dbReference>
<feature type="compositionally biased region" description="Basic and acidic residues" evidence="1">
    <location>
        <begin position="1999"/>
        <end position="2013"/>
    </location>
</feature>
<dbReference type="Pfam" id="PF25469">
    <property type="entry name" value="WHD_NWD1"/>
    <property type="match status" value="1"/>
</dbReference>
<dbReference type="Proteomes" id="UP000749559">
    <property type="component" value="Unassembled WGS sequence"/>
</dbReference>
<dbReference type="PANTHER" id="PTHR19871">
    <property type="entry name" value="BETA TRANSDUCIN-RELATED PROTEIN"/>
    <property type="match status" value="1"/>
</dbReference>
<dbReference type="InterPro" id="IPR001680">
    <property type="entry name" value="WD40_rpt"/>
</dbReference>
<dbReference type="Gene3D" id="3.40.50.300">
    <property type="entry name" value="P-loop containing nucleotide triphosphate hydrolases"/>
    <property type="match status" value="1"/>
</dbReference>
<evidence type="ECO:0000313" key="4">
    <source>
        <dbReference type="EMBL" id="CAH1785829.1"/>
    </source>
</evidence>
<dbReference type="PANTHER" id="PTHR19871:SF43">
    <property type="entry name" value="SI:CH211-212K18.6"/>
    <property type="match status" value="1"/>
</dbReference>
<evidence type="ECO:0000256" key="1">
    <source>
        <dbReference type="SAM" id="MobiDB-lite"/>
    </source>
</evidence>
<dbReference type="EMBL" id="CAIIXF020000006">
    <property type="protein sequence ID" value="CAH1785829.1"/>
    <property type="molecule type" value="Genomic_DNA"/>
</dbReference>
<name>A0A8J1XWN8_OWEFU</name>
<dbReference type="InterPro" id="IPR011044">
    <property type="entry name" value="Quino_amine_DH_bsu"/>
</dbReference>
<feature type="region of interest" description="Disordered" evidence="1">
    <location>
        <begin position="219"/>
        <end position="241"/>
    </location>
</feature>
<keyword evidence="5" id="KW-1185">Reference proteome</keyword>
<dbReference type="Gene3D" id="2.130.10.10">
    <property type="entry name" value="YVTN repeat-like/Quinoprotein amine dehydrogenase"/>
    <property type="match status" value="3"/>
</dbReference>
<feature type="region of interest" description="Disordered" evidence="1">
    <location>
        <begin position="1980"/>
        <end position="2013"/>
    </location>
</feature>
<dbReference type="SMART" id="SM00320">
    <property type="entry name" value="WD40"/>
    <property type="match status" value="3"/>
</dbReference>
<dbReference type="Pfam" id="PF00400">
    <property type="entry name" value="WD40"/>
    <property type="match status" value="1"/>
</dbReference>
<dbReference type="SUPFAM" id="SSF50998">
    <property type="entry name" value="Quinoprotein alcohol dehydrogenase-like"/>
    <property type="match status" value="1"/>
</dbReference>
<dbReference type="InterPro" id="IPR027417">
    <property type="entry name" value="P-loop_NTPase"/>
</dbReference>
<dbReference type="PROSITE" id="PS00678">
    <property type="entry name" value="WD_REPEATS_1"/>
    <property type="match status" value="1"/>
</dbReference>
<dbReference type="InterPro" id="IPR057588">
    <property type="entry name" value="NWD1/2-like_WH"/>
</dbReference>
<feature type="compositionally biased region" description="Basic and acidic residues" evidence="1">
    <location>
        <begin position="328"/>
        <end position="337"/>
    </location>
</feature>
<comment type="caution">
    <text evidence="4">The sequence shown here is derived from an EMBL/GenBank/DDBJ whole genome shotgun (WGS) entry which is preliminary data.</text>
</comment>
<feature type="domain" description="NWD1/2-like winged helix-turn-helix" evidence="3">
    <location>
        <begin position="1199"/>
        <end position="1304"/>
    </location>
</feature>
<organism evidence="4 5">
    <name type="scientific">Owenia fusiformis</name>
    <name type="common">Polychaete worm</name>
    <dbReference type="NCBI Taxonomy" id="6347"/>
    <lineage>
        <taxon>Eukaryota</taxon>
        <taxon>Metazoa</taxon>
        <taxon>Spiralia</taxon>
        <taxon>Lophotrochozoa</taxon>
        <taxon>Annelida</taxon>
        <taxon>Polychaeta</taxon>
        <taxon>Sedentaria</taxon>
        <taxon>Canalipalpata</taxon>
        <taxon>Sabellida</taxon>
        <taxon>Oweniida</taxon>
        <taxon>Oweniidae</taxon>
        <taxon>Owenia</taxon>
    </lineage>
</organism>
<feature type="domain" description="Orc1-like AAA ATPase" evidence="2">
    <location>
        <begin position="947"/>
        <end position="1083"/>
    </location>
</feature>
<feature type="region of interest" description="Disordered" evidence="1">
    <location>
        <begin position="656"/>
        <end position="677"/>
    </location>
</feature>
<dbReference type="SUPFAM" id="SSF50969">
    <property type="entry name" value="YVTN repeat-like/Quinoprotein amine dehydrogenase"/>
    <property type="match status" value="1"/>
</dbReference>
<dbReference type="PROSITE" id="PS50294">
    <property type="entry name" value="WD_REPEATS_REGION"/>
    <property type="match status" value="1"/>
</dbReference>
<proteinExistence type="predicted"/>
<dbReference type="InterPro" id="IPR019775">
    <property type="entry name" value="WD40_repeat_CS"/>
</dbReference>
<dbReference type="InterPro" id="IPR015943">
    <property type="entry name" value="WD40/YVTN_repeat-like_dom_sf"/>
</dbReference>
<accession>A0A8J1XWN8</accession>